<gene>
    <name evidence="1" type="ORF">EKN06_00575</name>
</gene>
<dbReference type="AlphaFoldDB" id="A0A437GZH1"/>
<proteinExistence type="predicted"/>
<reference evidence="1 2" key="1">
    <citation type="submission" date="2018-12" db="EMBL/GenBank/DDBJ databases">
        <title>Croceicoccus ponticola sp. nov., a lipolytic bacterium isolated from seawater.</title>
        <authorList>
            <person name="Yoon J.-H."/>
        </authorList>
    </citation>
    <scope>NUCLEOTIDE SEQUENCE [LARGE SCALE GENOMIC DNA]</scope>
    <source>
        <strain evidence="1 2">GM-16</strain>
    </source>
</reference>
<organism evidence="1 2">
    <name type="scientific">Croceicoccus ponticola</name>
    <dbReference type="NCBI Taxonomy" id="2217664"/>
    <lineage>
        <taxon>Bacteria</taxon>
        <taxon>Pseudomonadati</taxon>
        <taxon>Pseudomonadota</taxon>
        <taxon>Alphaproteobacteria</taxon>
        <taxon>Sphingomonadales</taxon>
        <taxon>Erythrobacteraceae</taxon>
        <taxon>Croceicoccus</taxon>
    </lineage>
</organism>
<protein>
    <submittedName>
        <fullName evidence="1">Uncharacterized protein</fullName>
    </submittedName>
</protein>
<dbReference type="NCBIfam" id="NF038232">
    <property type="entry name" value="STM3845_fam"/>
    <property type="match status" value="1"/>
</dbReference>
<dbReference type="Proteomes" id="UP000283003">
    <property type="component" value="Unassembled WGS sequence"/>
</dbReference>
<dbReference type="InterPro" id="IPR049725">
    <property type="entry name" value="STM3845-like"/>
</dbReference>
<evidence type="ECO:0000313" key="1">
    <source>
        <dbReference type="EMBL" id="RVQ68764.1"/>
    </source>
</evidence>
<comment type="caution">
    <text evidence="1">The sequence shown here is derived from an EMBL/GenBank/DDBJ whole genome shotgun (WGS) entry which is preliminary data.</text>
</comment>
<evidence type="ECO:0000313" key="2">
    <source>
        <dbReference type="Proteomes" id="UP000283003"/>
    </source>
</evidence>
<sequence>MQDAPHAACSLRHYLLRDRRIAPRLKADVVLAEEANQLYRESDYGDLISFEEDISKIAALILLIAESAGSLAELGAFAAVPSIRKRLAVLIQSEHEEAESFVRYGPLERLKSEDDRRLAAIPWILNKKSALIKQTAAPHVSDIVGFINEQLKRIPAEESWKSAEELQTFVLILWLLHLSHAMTITQLLSYTQAIRPAMTQKDLRNALFCMKLAGWVTKFRHLNCDYWCSTAMADPFSRYSFKEGVERDPIRRKADVADAIAKELKLSRQVRERVQEKKGAIP</sequence>
<accession>A0A437GZH1</accession>
<name>A0A437GZH1_9SPHN</name>
<dbReference type="EMBL" id="RXOL01000001">
    <property type="protein sequence ID" value="RVQ68764.1"/>
    <property type="molecule type" value="Genomic_DNA"/>
</dbReference>
<keyword evidence="2" id="KW-1185">Reference proteome</keyword>
<dbReference type="OrthoDB" id="7851191at2"/>